<feature type="compositionally biased region" description="Polar residues" evidence="1">
    <location>
        <begin position="35"/>
        <end position="48"/>
    </location>
</feature>
<reference evidence="3" key="3">
    <citation type="journal article" date="2017" name="Nature">
        <title>Genome sequence of the progenitor of the wheat D genome Aegilops tauschii.</title>
        <authorList>
            <person name="Luo M.C."/>
            <person name="Gu Y.Q."/>
            <person name="Puiu D."/>
            <person name="Wang H."/>
            <person name="Twardziok S.O."/>
            <person name="Deal K.R."/>
            <person name="Huo N."/>
            <person name="Zhu T."/>
            <person name="Wang L."/>
            <person name="Wang Y."/>
            <person name="McGuire P.E."/>
            <person name="Liu S."/>
            <person name="Long H."/>
            <person name="Ramasamy R.K."/>
            <person name="Rodriguez J.C."/>
            <person name="Van S.L."/>
            <person name="Yuan L."/>
            <person name="Wang Z."/>
            <person name="Xia Z."/>
            <person name="Xiao L."/>
            <person name="Anderson O.D."/>
            <person name="Ouyang S."/>
            <person name="Liang Y."/>
            <person name="Zimin A.V."/>
            <person name="Pertea G."/>
            <person name="Qi P."/>
            <person name="Bennetzen J.L."/>
            <person name="Dai X."/>
            <person name="Dawson M.W."/>
            <person name="Muller H.G."/>
            <person name="Kugler K."/>
            <person name="Rivarola-Duarte L."/>
            <person name="Spannagl M."/>
            <person name="Mayer K.F.X."/>
            <person name="Lu F.H."/>
            <person name="Bevan M.W."/>
            <person name="Leroy P."/>
            <person name="Li P."/>
            <person name="You F.M."/>
            <person name="Sun Q."/>
            <person name="Liu Z."/>
            <person name="Lyons E."/>
            <person name="Wicker T."/>
            <person name="Salzberg S.L."/>
            <person name="Devos K.M."/>
            <person name="Dvorak J."/>
        </authorList>
    </citation>
    <scope>NUCLEOTIDE SEQUENCE [LARGE SCALE GENOMIC DNA]</scope>
    <source>
        <strain evidence="3">cv. AL8/78</strain>
    </source>
</reference>
<dbReference type="InterPro" id="IPR017456">
    <property type="entry name" value="CTP_synthase_N"/>
</dbReference>
<evidence type="ECO:0000313" key="4">
    <source>
        <dbReference type="Proteomes" id="UP000015105"/>
    </source>
</evidence>
<reference evidence="4" key="1">
    <citation type="journal article" date="2014" name="Science">
        <title>Ancient hybridizations among the ancestral genomes of bread wheat.</title>
        <authorList>
            <consortium name="International Wheat Genome Sequencing Consortium,"/>
            <person name="Marcussen T."/>
            <person name="Sandve S.R."/>
            <person name="Heier L."/>
            <person name="Spannagl M."/>
            <person name="Pfeifer M."/>
            <person name="Jakobsen K.S."/>
            <person name="Wulff B.B."/>
            <person name="Steuernagel B."/>
            <person name="Mayer K.F."/>
            <person name="Olsen O.A."/>
        </authorList>
    </citation>
    <scope>NUCLEOTIDE SEQUENCE [LARGE SCALE GENOMIC DNA]</scope>
    <source>
        <strain evidence="4">cv. AL8/78</strain>
    </source>
</reference>
<dbReference type="InterPro" id="IPR027417">
    <property type="entry name" value="P-loop_NTPase"/>
</dbReference>
<name>A0A453JZ78_AEGTS</name>
<dbReference type="GO" id="GO:0042802">
    <property type="term" value="F:identical protein binding"/>
    <property type="evidence" value="ECO:0007669"/>
    <property type="project" value="TreeGrafter"/>
</dbReference>
<dbReference type="Gene3D" id="3.40.50.300">
    <property type="entry name" value="P-loop containing nucleotide triphosphate hydrolases"/>
    <property type="match status" value="1"/>
</dbReference>
<reference evidence="3" key="5">
    <citation type="journal article" date="2021" name="G3 (Bethesda)">
        <title>Aegilops tauschii genome assembly Aet v5.0 features greater sequence contiguity and improved annotation.</title>
        <authorList>
            <person name="Wang L."/>
            <person name="Zhu T."/>
            <person name="Rodriguez J.C."/>
            <person name="Deal K.R."/>
            <person name="Dubcovsky J."/>
            <person name="McGuire P.E."/>
            <person name="Lux T."/>
            <person name="Spannagl M."/>
            <person name="Mayer K.F.X."/>
            <person name="Baldrich P."/>
            <person name="Meyers B.C."/>
            <person name="Huo N."/>
            <person name="Gu Y.Q."/>
            <person name="Zhou H."/>
            <person name="Devos K.M."/>
            <person name="Bennetzen J.L."/>
            <person name="Unver T."/>
            <person name="Budak H."/>
            <person name="Gulick P.J."/>
            <person name="Galiba G."/>
            <person name="Kalapos B."/>
            <person name="Nelson D.R."/>
            <person name="Li P."/>
            <person name="You F.M."/>
            <person name="Luo M.C."/>
            <person name="Dvorak J."/>
        </authorList>
    </citation>
    <scope>NUCLEOTIDE SEQUENCE [LARGE SCALE GENOMIC DNA]</scope>
    <source>
        <strain evidence="3">cv. AL8/78</strain>
    </source>
</reference>
<dbReference type="SUPFAM" id="SSF52540">
    <property type="entry name" value="P-loop containing nucleoside triphosphate hydrolases"/>
    <property type="match status" value="1"/>
</dbReference>
<organism evidence="3 4">
    <name type="scientific">Aegilops tauschii subsp. strangulata</name>
    <name type="common">Goatgrass</name>
    <dbReference type="NCBI Taxonomy" id="200361"/>
    <lineage>
        <taxon>Eukaryota</taxon>
        <taxon>Viridiplantae</taxon>
        <taxon>Streptophyta</taxon>
        <taxon>Embryophyta</taxon>
        <taxon>Tracheophyta</taxon>
        <taxon>Spermatophyta</taxon>
        <taxon>Magnoliopsida</taxon>
        <taxon>Liliopsida</taxon>
        <taxon>Poales</taxon>
        <taxon>Poaceae</taxon>
        <taxon>BOP clade</taxon>
        <taxon>Pooideae</taxon>
        <taxon>Triticodae</taxon>
        <taxon>Triticeae</taxon>
        <taxon>Triticinae</taxon>
        <taxon>Aegilops</taxon>
    </lineage>
</organism>
<dbReference type="Gramene" id="AET5Gv20244300.2">
    <property type="protein sequence ID" value="AET5Gv20244300.2"/>
    <property type="gene ID" value="AET5Gv20244300"/>
</dbReference>
<reference evidence="3" key="4">
    <citation type="submission" date="2019-03" db="UniProtKB">
        <authorList>
            <consortium name="EnsemblPlants"/>
        </authorList>
    </citation>
    <scope>IDENTIFICATION</scope>
</reference>
<dbReference type="InterPro" id="IPR004468">
    <property type="entry name" value="CTP_synthase"/>
</dbReference>
<proteinExistence type="predicted"/>
<evidence type="ECO:0000313" key="3">
    <source>
        <dbReference type="EnsemblPlants" id="AET5Gv20244300.2"/>
    </source>
</evidence>
<feature type="domain" description="CTP synthase N-terminal" evidence="2">
    <location>
        <begin position="90"/>
        <end position="155"/>
    </location>
</feature>
<dbReference type="PANTHER" id="PTHR11550">
    <property type="entry name" value="CTP SYNTHASE"/>
    <property type="match status" value="1"/>
</dbReference>
<protein>
    <recommendedName>
        <fullName evidence="2">CTP synthase N-terminal domain-containing protein</fullName>
    </recommendedName>
</protein>
<feature type="region of interest" description="Disordered" evidence="1">
    <location>
        <begin position="1"/>
        <end position="84"/>
    </location>
</feature>
<evidence type="ECO:0000259" key="2">
    <source>
        <dbReference type="Pfam" id="PF06418"/>
    </source>
</evidence>
<accession>A0A453JZ78</accession>
<reference evidence="4" key="2">
    <citation type="journal article" date="2017" name="Nat. Plants">
        <title>The Aegilops tauschii genome reveals multiple impacts of transposons.</title>
        <authorList>
            <person name="Zhao G."/>
            <person name="Zou C."/>
            <person name="Li K."/>
            <person name="Wang K."/>
            <person name="Li T."/>
            <person name="Gao L."/>
            <person name="Zhang X."/>
            <person name="Wang H."/>
            <person name="Yang Z."/>
            <person name="Liu X."/>
            <person name="Jiang W."/>
            <person name="Mao L."/>
            <person name="Kong X."/>
            <person name="Jiao Y."/>
            <person name="Jia J."/>
        </authorList>
    </citation>
    <scope>NUCLEOTIDE SEQUENCE [LARGE SCALE GENOMIC DNA]</scope>
    <source>
        <strain evidence="4">cv. AL8/78</strain>
    </source>
</reference>
<dbReference type="Pfam" id="PF06418">
    <property type="entry name" value="CTP_synth_N"/>
    <property type="match status" value="1"/>
</dbReference>
<feature type="compositionally biased region" description="Pro residues" evidence="1">
    <location>
        <begin position="58"/>
        <end position="75"/>
    </location>
</feature>
<dbReference type="GO" id="GO:0003883">
    <property type="term" value="F:CTP synthase activity"/>
    <property type="evidence" value="ECO:0007669"/>
    <property type="project" value="InterPro"/>
</dbReference>
<keyword evidence="4" id="KW-1185">Reference proteome</keyword>
<dbReference type="Proteomes" id="UP000015105">
    <property type="component" value="Chromosome 5D"/>
</dbReference>
<dbReference type="GO" id="GO:0006241">
    <property type="term" value="P:CTP biosynthetic process"/>
    <property type="evidence" value="ECO:0007669"/>
    <property type="project" value="TreeGrafter"/>
</dbReference>
<dbReference type="AlphaFoldDB" id="A0A453JZ78"/>
<dbReference type="EnsemblPlants" id="AET5Gv20244300.2">
    <property type="protein sequence ID" value="AET5Gv20244300.2"/>
    <property type="gene ID" value="AET5Gv20244300"/>
</dbReference>
<sequence>TKESHTHAPYVGICQHCTPSRTPRKKETQRGGGATATTLPVATGTGASSLPHISPSRNIPPPSQPSLPRSPPLPPAMAAAAEEEGRAPTKYVLITGGVVSGLGKGVTASSVGVVLKSCGLRVTCIKIDPYLNTDAGTMSPFEHGEVFVLDDGGEVCPLGCTYKF</sequence>
<evidence type="ECO:0000256" key="1">
    <source>
        <dbReference type="SAM" id="MobiDB-lite"/>
    </source>
</evidence>
<dbReference type="GO" id="GO:0019856">
    <property type="term" value="P:pyrimidine nucleobase biosynthetic process"/>
    <property type="evidence" value="ECO:0007669"/>
    <property type="project" value="TreeGrafter"/>
</dbReference>
<dbReference type="PANTHER" id="PTHR11550:SF40">
    <property type="entry name" value="CTP SYNTHASE"/>
    <property type="match status" value="1"/>
</dbReference>